<dbReference type="InParanoid" id="E4XL95"/>
<reference evidence="1" key="1">
    <citation type="journal article" date="2010" name="Science">
        <title>Plasticity of animal genome architecture unmasked by rapid evolution of a pelagic tunicate.</title>
        <authorList>
            <person name="Denoeud F."/>
            <person name="Henriet S."/>
            <person name="Mungpakdee S."/>
            <person name="Aury J.M."/>
            <person name="Da Silva C."/>
            <person name="Brinkmann H."/>
            <person name="Mikhaleva J."/>
            <person name="Olsen L.C."/>
            <person name="Jubin C."/>
            <person name="Canestro C."/>
            <person name="Bouquet J.M."/>
            <person name="Danks G."/>
            <person name="Poulain J."/>
            <person name="Campsteijn C."/>
            <person name="Adamski M."/>
            <person name="Cross I."/>
            <person name="Yadetie F."/>
            <person name="Muffato M."/>
            <person name="Louis A."/>
            <person name="Butcher S."/>
            <person name="Tsagkogeorga G."/>
            <person name="Konrad A."/>
            <person name="Singh S."/>
            <person name="Jensen M.F."/>
            <person name="Cong E.H."/>
            <person name="Eikeseth-Otteraa H."/>
            <person name="Noel B."/>
            <person name="Anthouard V."/>
            <person name="Porcel B.M."/>
            <person name="Kachouri-Lafond R."/>
            <person name="Nishino A."/>
            <person name="Ugolini M."/>
            <person name="Chourrout P."/>
            <person name="Nishida H."/>
            <person name="Aasland R."/>
            <person name="Huzurbazar S."/>
            <person name="Westhof E."/>
            <person name="Delsuc F."/>
            <person name="Lehrach H."/>
            <person name="Reinhardt R."/>
            <person name="Weissenbach J."/>
            <person name="Roy S.W."/>
            <person name="Artiguenave F."/>
            <person name="Postlethwait J.H."/>
            <person name="Manak J.R."/>
            <person name="Thompson E.M."/>
            <person name="Jaillon O."/>
            <person name="Du Pasquier L."/>
            <person name="Boudinot P."/>
            <person name="Liberles D.A."/>
            <person name="Volff J.N."/>
            <person name="Philippe H."/>
            <person name="Lenhard B."/>
            <person name="Roest Crollius H."/>
            <person name="Wincker P."/>
            <person name="Chourrout D."/>
        </authorList>
    </citation>
    <scope>NUCLEOTIDE SEQUENCE [LARGE SCALE GENOMIC DNA]</scope>
</reference>
<evidence type="ECO:0000313" key="2">
    <source>
        <dbReference type="Proteomes" id="UP000001307"/>
    </source>
</evidence>
<name>E4XL95_OIKDI</name>
<protein>
    <submittedName>
        <fullName evidence="1">Uncharacterized protein</fullName>
    </submittedName>
</protein>
<keyword evidence="2" id="KW-1185">Reference proteome</keyword>
<sequence length="257" mass="29980">MHNCEVTGKWTAAEHLRAQNNYVRGLEPNRHRAWYFKKSDGDPDITLKERIQTLTDSGHPTLFESKLAAYYGLINKTIRIGKAHDLNEELMHATWIVDGKYGHQIISLFNLYHTDRELARERYFLREFNISSRTQTKEFRIAHHISNIFKVLLYRNCITLKIIQPKNISSEASKIMWPYSLSNDFNELPNYIRASVIRKDQKAVIKGFLQGNHKHFIQALGCDQCYDGKRKVLPYSVKNLKKNILDSESRAKVKDEG</sequence>
<evidence type="ECO:0000313" key="1">
    <source>
        <dbReference type="EMBL" id="CBY10856.1"/>
    </source>
</evidence>
<dbReference type="Proteomes" id="UP000001307">
    <property type="component" value="Unassembled WGS sequence"/>
</dbReference>
<dbReference type="EMBL" id="FN653068">
    <property type="protein sequence ID" value="CBY10856.1"/>
    <property type="molecule type" value="Genomic_DNA"/>
</dbReference>
<gene>
    <name evidence="1" type="ORF">GSOID_T00014468001</name>
</gene>
<accession>E4XL95</accession>
<organism evidence="1">
    <name type="scientific">Oikopleura dioica</name>
    <name type="common">Tunicate</name>
    <dbReference type="NCBI Taxonomy" id="34765"/>
    <lineage>
        <taxon>Eukaryota</taxon>
        <taxon>Metazoa</taxon>
        <taxon>Chordata</taxon>
        <taxon>Tunicata</taxon>
        <taxon>Appendicularia</taxon>
        <taxon>Copelata</taxon>
        <taxon>Oikopleuridae</taxon>
        <taxon>Oikopleura</taxon>
    </lineage>
</organism>
<proteinExistence type="predicted"/>
<dbReference type="AlphaFoldDB" id="E4XL95"/>